<dbReference type="Proteomes" id="UP001218218">
    <property type="component" value="Unassembled WGS sequence"/>
</dbReference>
<proteinExistence type="predicted"/>
<feature type="non-terminal residue" evidence="1">
    <location>
        <position position="262"/>
    </location>
</feature>
<dbReference type="AlphaFoldDB" id="A0AAD7F3A6"/>
<evidence type="ECO:0000313" key="1">
    <source>
        <dbReference type="EMBL" id="KAJ7362669.1"/>
    </source>
</evidence>
<accession>A0AAD7F3A6</accession>
<evidence type="ECO:0000313" key="2">
    <source>
        <dbReference type="Proteomes" id="UP001218218"/>
    </source>
</evidence>
<gene>
    <name evidence="1" type="ORF">DFH08DRAFT_682922</name>
</gene>
<sequence length="262" mass="28874">DEIAVEGRARWDNETNMILSACREHTLPESLEFCDLGGATHSSNVLIAMSSSWPARWAANKATVVALGSLAREPQLYNPRPVCISAGTCKTEKGHQHVALLRKLLEAADNRKVHGNITYPTVGFTSDGEAKHRLALALEFMKYLLAATSPIYPLLQPPEFMNLLVGPDDITPDKDYRHVIKVLRSLLMRRMGINVLGFEIVPAVVKQHLRDIGLTEERIRSLLNPNDRQDVDLTYGLLKEVWSLPGRSGHPAAGAVTSAPTV</sequence>
<organism evidence="1 2">
    <name type="scientific">Mycena albidolilacea</name>
    <dbReference type="NCBI Taxonomy" id="1033008"/>
    <lineage>
        <taxon>Eukaryota</taxon>
        <taxon>Fungi</taxon>
        <taxon>Dikarya</taxon>
        <taxon>Basidiomycota</taxon>
        <taxon>Agaricomycotina</taxon>
        <taxon>Agaricomycetes</taxon>
        <taxon>Agaricomycetidae</taxon>
        <taxon>Agaricales</taxon>
        <taxon>Marasmiineae</taxon>
        <taxon>Mycenaceae</taxon>
        <taxon>Mycena</taxon>
    </lineage>
</organism>
<keyword evidence="2" id="KW-1185">Reference proteome</keyword>
<comment type="caution">
    <text evidence="1">The sequence shown here is derived from an EMBL/GenBank/DDBJ whole genome shotgun (WGS) entry which is preliminary data.</text>
</comment>
<reference evidence="1" key="1">
    <citation type="submission" date="2023-03" db="EMBL/GenBank/DDBJ databases">
        <title>Massive genome expansion in bonnet fungi (Mycena s.s.) driven by repeated elements and novel gene families across ecological guilds.</title>
        <authorList>
            <consortium name="Lawrence Berkeley National Laboratory"/>
            <person name="Harder C.B."/>
            <person name="Miyauchi S."/>
            <person name="Viragh M."/>
            <person name="Kuo A."/>
            <person name="Thoen E."/>
            <person name="Andreopoulos B."/>
            <person name="Lu D."/>
            <person name="Skrede I."/>
            <person name="Drula E."/>
            <person name="Henrissat B."/>
            <person name="Morin E."/>
            <person name="Kohler A."/>
            <person name="Barry K."/>
            <person name="LaButti K."/>
            <person name="Morin E."/>
            <person name="Salamov A."/>
            <person name="Lipzen A."/>
            <person name="Mereny Z."/>
            <person name="Hegedus B."/>
            <person name="Baldrian P."/>
            <person name="Stursova M."/>
            <person name="Weitz H."/>
            <person name="Taylor A."/>
            <person name="Grigoriev I.V."/>
            <person name="Nagy L.G."/>
            <person name="Martin F."/>
            <person name="Kauserud H."/>
        </authorList>
    </citation>
    <scope>NUCLEOTIDE SEQUENCE</scope>
    <source>
        <strain evidence="1">CBHHK002</strain>
    </source>
</reference>
<name>A0AAD7F3A6_9AGAR</name>
<protein>
    <submittedName>
        <fullName evidence="1">Uncharacterized protein</fullName>
    </submittedName>
</protein>
<dbReference type="EMBL" id="JARIHO010000004">
    <property type="protein sequence ID" value="KAJ7362669.1"/>
    <property type="molecule type" value="Genomic_DNA"/>
</dbReference>